<gene>
    <name evidence="8" type="ORF">IM811_012828</name>
</gene>
<evidence type="ECO:0000313" key="9">
    <source>
        <dbReference type="Proteomes" id="UP000616885"/>
    </source>
</evidence>
<accession>A0A8H7TRP6</accession>
<reference evidence="8" key="1">
    <citation type="submission" date="2020-10" db="EMBL/GenBank/DDBJ databases">
        <title>High-Quality Genome Resource of Clonostachys rosea strain S41 by Oxford Nanopore Long-Read Sequencing.</title>
        <authorList>
            <person name="Wang H."/>
        </authorList>
    </citation>
    <scope>NUCLEOTIDE SEQUENCE</scope>
    <source>
        <strain evidence="8">S41</strain>
    </source>
</reference>
<comment type="subcellular location">
    <subcellularLocation>
        <location evidence="1">Membrane</location>
        <topology evidence="1">Multi-pass membrane protein</topology>
    </subcellularLocation>
</comment>
<dbReference type="InterPro" id="IPR020846">
    <property type="entry name" value="MFS_dom"/>
</dbReference>
<evidence type="ECO:0000256" key="6">
    <source>
        <dbReference type="SAM" id="Phobius"/>
    </source>
</evidence>
<dbReference type="Proteomes" id="UP000616885">
    <property type="component" value="Unassembled WGS sequence"/>
</dbReference>
<name>A0A8H7TRP6_BIOOC</name>
<feature type="transmembrane region" description="Helical" evidence="6">
    <location>
        <begin position="308"/>
        <end position="333"/>
    </location>
</feature>
<evidence type="ECO:0000259" key="7">
    <source>
        <dbReference type="PROSITE" id="PS50850"/>
    </source>
</evidence>
<feature type="region of interest" description="Disordered" evidence="5">
    <location>
        <begin position="1"/>
        <end position="30"/>
    </location>
</feature>
<evidence type="ECO:0000256" key="2">
    <source>
        <dbReference type="ARBA" id="ARBA00022692"/>
    </source>
</evidence>
<dbReference type="InterPro" id="IPR036259">
    <property type="entry name" value="MFS_trans_sf"/>
</dbReference>
<feature type="transmembrane region" description="Helical" evidence="6">
    <location>
        <begin position="199"/>
        <end position="217"/>
    </location>
</feature>
<feature type="transmembrane region" description="Helical" evidence="6">
    <location>
        <begin position="270"/>
        <end position="296"/>
    </location>
</feature>
<dbReference type="Pfam" id="PF07690">
    <property type="entry name" value="MFS_1"/>
    <property type="match status" value="1"/>
</dbReference>
<proteinExistence type="predicted"/>
<dbReference type="PANTHER" id="PTHR23502:SF38">
    <property type="entry name" value="POLYAMINE TRANSPORTER 4"/>
    <property type="match status" value="1"/>
</dbReference>
<comment type="caution">
    <text evidence="8">The sequence shown here is derived from an EMBL/GenBank/DDBJ whole genome shotgun (WGS) entry which is preliminary data.</text>
</comment>
<dbReference type="GO" id="GO:0000297">
    <property type="term" value="F:spermine transmembrane transporter activity"/>
    <property type="evidence" value="ECO:0007669"/>
    <property type="project" value="TreeGrafter"/>
</dbReference>
<evidence type="ECO:0000256" key="1">
    <source>
        <dbReference type="ARBA" id="ARBA00004141"/>
    </source>
</evidence>
<dbReference type="SUPFAM" id="SSF103473">
    <property type="entry name" value="MFS general substrate transporter"/>
    <property type="match status" value="1"/>
</dbReference>
<evidence type="ECO:0000256" key="4">
    <source>
        <dbReference type="ARBA" id="ARBA00023136"/>
    </source>
</evidence>
<dbReference type="Gene3D" id="1.20.1250.20">
    <property type="entry name" value="MFS general substrate transporter like domains"/>
    <property type="match status" value="1"/>
</dbReference>
<protein>
    <recommendedName>
        <fullName evidence="7">Major facilitator superfamily (MFS) profile domain-containing protein</fullName>
    </recommendedName>
</protein>
<dbReference type="PROSITE" id="PS50850">
    <property type="entry name" value="MFS"/>
    <property type="match status" value="1"/>
</dbReference>
<evidence type="ECO:0000256" key="5">
    <source>
        <dbReference type="SAM" id="MobiDB-lite"/>
    </source>
</evidence>
<sequence length="486" mass="54539">MPKSREDHAQVPTLPTERRETLLDWDGPSDPENPRNFPLALRMFTTVTVTVLALVSVFAGAIYAPAQNYVRAEFDLSYEVAVLPLSLYNLGLAFGPIIGAPLSETYGRKTVFVITTPVFIFFMIGSGFAKSIDALNICRFFAGMFASSNISNASATMLDYTPDLRRGLVLGIYYSIPSFTATLAPLIGGFVVMAKGWRWTQWTAIMVATAAYIPILFTKETYKKVILQRRAIRLGLEDSASQRVSVGTAVRHFFTTLIQRPIHMLLTEPIVTFVSLYNGFNFGLLYAFVITVPWMMRTYYDFDKTSESLSYLGMTIGTLTACLPFTLIDTFIYQQRFLAWRQTHSAAEKFPPKYRLLSSMAGSILLPPSLFAVAWTVQYRVHWIVPILFQGLSMLSCMLVYAGVNLFMLDSYGPLYGASASGAVQLSRYILSFAFPLFALRMAEGLGAGWSTSLLGIFTVLLVPIPWCFWRFGDWLREHSRYEISD</sequence>
<evidence type="ECO:0000313" key="8">
    <source>
        <dbReference type="EMBL" id="KAF9754070.1"/>
    </source>
</evidence>
<dbReference type="GO" id="GO:0015606">
    <property type="term" value="F:spermidine transmembrane transporter activity"/>
    <property type="evidence" value="ECO:0007669"/>
    <property type="project" value="TreeGrafter"/>
</dbReference>
<feature type="transmembrane region" description="Helical" evidence="6">
    <location>
        <begin position="43"/>
        <end position="64"/>
    </location>
</feature>
<feature type="transmembrane region" description="Helical" evidence="6">
    <location>
        <begin position="450"/>
        <end position="470"/>
    </location>
</feature>
<feature type="transmembrane region" description="Helical" evidence="6">
    <location>
        <begin position="110"/>
        <end position="128"/>
    </location>
</feature>
<dbReference type="PANTHER" id="PTHR23502">
    <property type="entry name" value="MAJOR FACILITATOR SUPERFAMILY"/>
    <property type="match status" value="1"/>
</dbReference>
<evidence type="ECO:0000256" key="3">
    <source>
        <dbReference type="ARBA" id="ARBA00022989"/>
    </source>
</evidence>
<keyword evidence="4 6" id="KW-0472">Membrane</keyword>
<feature type="transmembrane region" description="Helical" evidence="6">
    <location>
        <begin position="172"/>
        <end position="193"/>
    </location>
</feature>
<organism evidence="8 9">
    <name type="scientific">Bionectria ochroleuca</name>
    <name type="common">Gliocladium roseum</name>
    <dbReference type="NCBI Taxonomy" id="29856"/>
    <lineage>
        <taxon>Eukaryota</taxon>
        <taxon>Fungi</taxon>
        <taxon>Dikarya</taxon>
        <taxon>Ascomycota</taxon>
        <taxon>Pezizomycotina</taxon>
        <taxon>Sordariomycetes</taxon>
        <taxon>Hypocreomycetidae</taxon>
        <taxon>Hypocreales</taxon>
        <taxon>Bionectriaceae</taxon>
        <taxon>Clonostachys</taxon>
    </lineage>
</organism>
<keyword evidence="2 6" id="KW-0812">Transmembrane</keyword>
<feature type="transmembrane region" description="Helical" evidence="6">
    <location>
        <begin position="76"/>
        <end position="98"/>
    </location>
</feature>
<dbReference type="InterPro" id="IPR011701">
    <property type="entry name" value="MFS"/>
</dbReference>
<dbReference type="EMBL" id="JADCTT010000004">
    <property type="protein sequence ID" value="KAF9754070.1"/>
    <property type="molecule type" value="Genomic_DNA"/>
</dbReference>
<feature type="transmembrane region" description="Helical" evidence="6">
    <location>
        <begin position="383"/>
        <end position="408"/>
    </location>
</feature>
<dbReference type="AlphaFoldDB" id="A0A8H7TRP6"/>
<feature type="domain" description="Major facilitator superfamily (MFS) profile" evidence="7">
    <location>
        <begin position="45"/>
        <end position="486"/>
    </location>
</feature>
<keyword evidence="3 6" id="KW-1133">Transmembrane helix</keyword>
<feature type="transmembrane region" description="Helical" evidence="6">
    <location>
        <begin position="354"/>
        <end position="377"/>
    </location>
</feature>
<feature type="transmembrane region" description="Helical" evidence="6">
    <location>
        <begin position="415"/>
        <end position="438"/>
    </location>
</feature>
<dbReference type="GO" id="GO:0005886">
    <property type="term" value="C:plasma membrane"/>
    <property type="evidence" value="ECO:0007669"/>
    <property type="project" value="TreeGrafter"/>
</dbReference>